<evidence type="ECO:0000256" key="2">
    <source>
        <dbReference type="ARBA" id="ARBA00009765"/>
    </source>
</evidence>
<comment type="caution">
    <text evidence="8">The sequence shown here is derived from an EMBL/GenBank/DDBJ whole genome shotgun (WGS) entry which is preliminary data.</text>
</comment>
<sequence length="211" mass="23461">MSLRDPDHALLTQLAAELDFDPHAVEDVVASGERTKATGYATHTFLTVYATRLVDDPIQALDDAIEDLEAGLFDDHGHPHAVQRRTYRVRKELVELRRVVLPMREVIGTVMRHRAERGNTAELDSWYTDLYGHVIRAAEWTESLRDMVTTVFETNLSLQDARLNTVMKKLTGWAAIIAVPTAVTGWYGQNIPYPGFGHPGGVVSSAIVIAV</sequence>
<keyword evidence="4" id="KW-1003">Cell membrane</keyword>
<proteinExistence type="inferred from homology"/>
<dbReference type="Pfam" id="PF01544">
    <property type="entry name" value="CorA"/>
    <property type="match status" value="1"/>
</dbReference>
<dbReference type="Proteomes" id="UP000005951">
    <property type="component" value="Unassembled WGS sequence"/>
</dbReference>
<evidence type="ECO:0000313" key="9">
    <source>
        <dbReference type="Proteomes" id="UP000005951"/>
    </source>
</evidence>
<comment type="subcellular location">
    <subcellularLocation>
        <location evidence="1">Cell membrane</location>
        <topology evidence="1">Multi-pass membrane protein</topology>
    </subcellularLocation>
</comment>
<dbReference type="SUPFAM" id="SSF143865">
    <property type="entry name" value="CorA soluble domain-like"/>
    <property type="match status" value="1"/>
</dbReference>
<evidence type="ECO:0000313" key="8">
    <source>
        <dbReference type="EMBL" id="EKT83346.1"/>
    </source>
</evidence>
<keyword evidence="3" id="KW-0813">Transport</keyword>
<evidence type="ECO:0000256" key="3">
    <source>
        <dbReference type="ARBA" id="ARBA00022448"/>
    </source>
</evidence>
<dbReference type="RefSeq" id="WP_005254676.1">
    <property type="nucleotide sequence ID" value="NZ_AJYC02000021.1"/>
</dbReference>
<dbReference type="PANTHER" id="PTHR46494:SF1">
    <property type="entry name" value="CORA FAMILY METAL ION TRANSPORTER (EUROFUNG)"/>
    <property type="match status" value="1"/>
</dbReference>
<dbReference type="GO" id="GO:0015087">
    <property type="term" value="F:cobalt ion transmembrane transporter activity"/>
    <property type="evidence" value="ECO:0007669"/>
    <property type="project" value="TreeGrafter"/>
</dbReference>
<dbReference type="PANTHER" id="PTHR46494">
    <property type="entry name" value="CORA FAMILY METAL ION TRANSPORTER (EUROFUNG)"/>
    <property type="match status" value="1"/>
</dbReference>
<dbReference type="AlphaFoldDB" id="K8XR76"/>
<accession>K8XR76</accession>
<organism evidence="8 9">
    <name type="scientific">Rhodococcus opacus M213</name>
    <dbReference type="NCBI Taxonomy" id="1129896"/>
    <lineage>
        <taxon>Bacteria</taxon>
        <taxon>Bacillati</taxon>
        <taxon>Actinomycetota</taxon>
        <taxon>Actinomycetes</taxon>
        <taxon>Mycobacteriales</taxon>
        <taxon>Nocardiaceae</taxon>
        <taxon>Rhodococcus</taxon>
    </lineage>
</organism>
<evidence type="ECO:0000256" key="5">
    <source>
        <dbReference type="ARBA" id="ARBA00022692"/>
    </source>
</evidence>
<dbReference type="GO" id="GO:0000287">
    <property type="term" value="F:magnesium ion binding"/>
    <property type="evidence" value="ECO:0007669"/>
    <property type="project" value="TreeGrafter"/>
</dbReference>
<keyword evidence="5" id="KW-0812">Transmembrane</keyword>
<keyword evidence="7" id="KW-0472">Membrane</keyword>
<dbReference type="InterPro" id="IPR045861">
    <property type="entry name" value="CorA_cytoplasmic_dom"/>
</dbReference>
<evidence type="ECO:0000256" key="1">
    <source>
        <dbReference type="ARBA" id="ARBA00004651"/>
    </source>
</evidence>
<evidence type="ECO:0000256" key="6">
    <source>
        <dbReference type="ARBA" id="ARBA00022989"/>
    </source>
</evidence>
<protein>
    <submittedName>
        <fullName evidence="8">CorA-like magnesium transport protein</fullName>
    </submittedName>
</protein>
<gene>
    <name evidence="8" type="ORF">WSS_A07669</name>
</gene>
<dbReference type="GO" id="GO:0015095">
    <property type="term" value="F:magnesium ion transmembrane transporter activity"/>
    <property type="evidence" value="ECO:0007669"/>
    <property type="project" value="TreeGrafter"/>
</dbReference>
<dbReference type="EMBL" id="AJYC02000021">
    <property type="protein sequence ID" value="EKT83346.1"/>
    <property type="molecule type" value="Genomic_DNA"/>
</dbReference>
<evidence type="ECO:0000256" key="4">
    <source>
        <dbReference type="ARBA" id="ARBA00022475"/>
    </source>
</evidence>
<reference evidence="8 9" key="1">
    <citation type="journal article" date="2013" name="Genome Announc.">
        <title>Draft Genome Sequence of Rhodococcus opacus Strain M213 Shows a Diverse Catabolic Potential.</title>
        <authorList>
            <person name="Pathak A."/>
            <person name="Green S.J."/>
            <person name="Ogram A."/>
            <person name="Chauhan A."/>
        </authorList>
    </citation>
    <scope>NUCLEOTIDE SEQUENCE [LARGE SCALE GENOMIC DNA]</scope>
    <source>
        <strain evidence="8 9">M213</strain>
    </source>
</reference>
<dbReference type="SUPFAM" id="SSF144083">
    <property type="entry name" value="Magnesium transport protein CorA, transmembrane region"/>
    <property type="match status" value="1"/>
</dbReference>
<dbReference type="GO" id="GO:0005886">
    <property type="term" value="C:plasma membrane"/>
    <property type="evidence" value="ECO:0007669"/>
    <property type="project" value="UniProtKB-SubCell"/>
</dbReference>
<name>K8XR76_RHOOP</name>
<evidence type="ECO:0000256" key="7">
    <source>
        <dbReference type="ARBA" id="ARBA00023136"/>
    </source>
</evidence>
<dbReference type="CDD" id="cd12822">
    <property type="entry name" value="TmCorA-like"/>
    <property type="match status" value="1"/>
</dbReference>
<dbReference type="Gene3D" id="1.20.58.340">
    <property type="entry name" value="Magnesium transport protein CorA, transmembrane region"/>
    <property type="match status" value="2"/>
</dbReference>
<dbReference type="InterPro" id="IPR002523">
    <property type="entry name" value="MgTranspt_CorA/ZnTranspt_ZntB"/>
</dbReference>
<comment type="similarity">
    <text evidence="2">Belongs to the CorA metal ion transporter (MIT) (TC 1.A.35) family.</text>
</comment>
<keyword evidence="6" id="KW-1133">Transmembrane helix</keyword>
<dbReference type="InterPro" id="IPR045863">
    <property type="entry name" value="CorA_TM1_TM2"/>
</dbReference>
<dbReference type="GO" id="GO:0050897">
    <property type="term" value="F:cobalt ion binding"/>
    <property type="evidence" value="ECO:0007669"/>
    <property type="project" value="TreeGrafter"/>
</dbReference>